<keyword evidence="3" id="KW-1185">Reference proteome</keyword>
<feature type="region of interest" description="Disordered" evidence="1">
    <location>
        <begin position="1"/>
        <end position="32"/>
    </location>
</feature>
<reference evidence="2 3" key="1">
    <citation type="submission" date="2017-05" db="EMBL/GenBank/DDBJ databases">
        <title>Complete and WGS of Bordetella genogroups.</title>
        <authorList>
            <person name="Spilker T."/>
            <person name="LiPuma J."/>
        </authorList>
    </citation>
    <scope>NUCLEOTIDE SEQUENCE [LARGE SCALE GENOMIC DNA]</scope>
    <source>
        <strain evidence="2 3">AU19157</strain>
    </source>
</reference>
<dbReference type="EMBL" id="CP021108">
    <property type="protein sequence ID" value="ARP82439.1"/>
    <property type="molecule type" value="Genomic_DNA"/>
</dbReference>
<organism evidence="2 3">
    <name type="scientific">Bordetella genomosp. 8</name>
    <dbReference type="NCBI Taxonomy" id="1416806"/>
    <lineage>
        <taxon>Bacteria</taxon>
        <taxon>Pseudomonadati</taxon>
        <taxon>Pseudomonadota</taxon>
        <taxon>Betaproteobacteria</taxon>
        <taxon>Burkholderiales</taxon>
        <taxon>Alcaligenaceae</taxon>
        <taxon>Bordetella</taxon>
    </lineage>
</organism>
<dbReference type="STRING" id="1416806.CAL12_17510"/>
<dbReference type="Proteomes" id="UP000194151">
    <property type="component" value="Chromosome"/>
</dbReference>
<dbReference type="OrthoDB" id="9814727at2"/>
<evidence type="ECO:0000313" key="3">
    <source>
        <dbReference type="Proteomes" id="UP000194151"/>
    </source>
</evidence>
<sequence>MLPSINHIQSASRPGCRGWSPDGAPRPSPTAEPTVFRVRQIVILGVTEEGQRFRPSDWAERLAGVMAQFRPPGSAPASPLYYSPYVLPVIIDGHSSVVVDERLRDLEPLAWKFVMDFAKDNRLKTEEREIAHPS</sequence>
<evidence type="ECO:0008006" key="4">
    <source>
        <dbReference type="Google" id="ProtNLM"/>
    </source>
</evidence>
<feature type="compositionally biased region" description="Polar residues" evidence="1">
    <location>
        <begin position="1"/>
        <end position="12"/>
    </location>
</feature>
<accession>A0A1W6YND7</accession>
<evidence type="ECO:0000256" key="1">
    <source>
        <dbReference type="SAM" id="MobiDB-lite"/>
    </source>
</evidence>
<dbReference type="KEGG" id="bgv:CAL12_17510"/>
<protein>
    <recommendedName>
        <fullName evidence="4">DUF3579 domain-containing protein</fullName>
    </recommendedName>
</protein>
<name>A0A1W6YND7_9BORD</name>
<proteinExistence type="predicted"/>
<dbReference type="Gene3D" id="3.30.70.2340">
    <property type="entry name" value="Uncharacterised protein PF12112 family, DUF3579"/>
    <property type="match status" value="1"/>
</dbReference>
<gene>
    <name evidence="2" type="ORF">CAL12_17510</name>
</gene>
<evidence type="ECO:0000313" key="2">
    <source>
        <dbReference type="EMBL" id="ARP82439.1"/>
    </source>
</evidence>
<dbReference type="InterPro" id="IPR021969">
    <property type="entry name" value="DUF3579"/>
</dbReference>
<dbReference type="Pfam" id="PF12112">
    <property type="entry name" value="DUF3579"/>
    <property type="match status" value="1"/>
</dbReference>
<dbReference type="AlphaFoldDB" id="A0A1W6YND7"/>